<dbReference type="InterPro" id="IPR000883">
    <property type="entry name" value="Cyt_C_Oxase_1"/>
</dbReference>
<dbReference type="GO" id="GO:0004129">
    <property type="term" value="F:cytochrome-c oxidase activity"/>
    <property type="evidence" value="ECO:0007669"/>
    <property type="project" value="UniProtKB-EC"/>
</dbReference>
<evidence type="ECO:0000259" key="20">
    <source>
        <dbReference type="PROSITE" id="PS50253"/>
    </source>
</evidence>
<name>A0A0F6W017_9BACT</name>
<feature type="domain" description="Cytochrome oxidase subunit I profile" evidence="21">
    <location>
        <begin position="21"/>
        <end position="523"/>
    </location>
</feature>
<accession>A0A0F6W017</accession>
<feature type="transmembrane region" description="Helical" evidence="19">
    <location>
        <begin position="707"/>
        <end position="726"/>
    </location>
</feature>
<evidence type="ECO:0000313" key="22">
    <source>
        <dbReference type="EMBL" id="AKF04012.1"/>
    </source>
</evidence>
<feature type="transmembrane region" description="Helical" evidence="19">
    <location>
        <begin position="402"/>
        <end position="423"/>
    </location>
</feature>
<dbReference type="Gene3D" id="1.20.210.10">
    <property type="entry name" value="Cytochrome c oxidase-like, subunit I domain"/>
    <property type="match status" value="1"/>
</dbReference>
<keyword evidence="8 18" id="KW-0679">Respiratory chain</keyword>
<reference evidence="22 23" key="1">
    <citation type="submission" date="2015-03" db="EMBL/GenBank/DDBJ databases">
        <title>Genome assembly of Sandaracinus amylolyticus DSM 53668.</title>
        <authorList>
            <person name="Sharma G."/>
            <person name="Subramanian S."/>
        </authorList>
    </citation>
    <scope>NUCLEOTIDE SEQUENCE [LARGE SCALE GENOMIC DNA]</scope>
    <source>
        <strain evidence="22 23">DSM 53668</strain>
    </source>
</reference>
<proteinExistence type="inferred from homology"/>
<evidence type="ECO:0000256" key="2">
    <source>
        <dbReference type="ARBA" id="ARBA00004673"/>
    </source>
</evidence>
<feature type="transmembrane region" description="Helical" evidence="19">
    <location>
        <begin position="591"/>
        <end position="608"/>
    </location>
</feature>
<feature type="transmembrane region" description="Helical" evidence="19">
    <location>
        <begin position="614"/>
        <end position="633"/>
    </location>
</feature>
<dbReference type="PROSITE" id="PS50253">
    <property type="entry name" value="COX3"/>
    <property type="match status" value="1"/>
</dbReference>
<feature type="transmembrane region" description="Helical" evidence="19">
    <location>
        <begin position="817"/>
        <end position="838"/>
    </location>
</feature>
<evidence type="ECO:0000256" key="6">
    <source>
        <dbReference type="ARBA" id="ARBA00022475"/>
    </source>
</evidence>
<evidence type="ECO:0000256" key="10">
    <source>
        <dbReference type="ARBA" id="ARBA00022723"/>
    </source>
</evidence>
<feature type="transmembrane region" description="Helical" evidence="19">
    <location>
        <begin position="663"/>
        <end position="687"/>
    </location>
</feature>
<dbReference type="GO" id="GO:0005886">
    <property type="term" value="C:plasma membrane"/>
    <property type="evidence" value="ECO:0007669"/>
    <property type="project" value="UniProtKB-SubCell"/>
</dbReference>
<dbReference type="InterPro" id="IPR023615">
    <property type="entry name" value="Cyt_c_Oxase_su1_BS"/>
</dbReference>
<feature type="transmembrane region" description="Helical" evidence="19">
    <location>
        <begin position="328"/>
        <end position="355"/>
    </location>
</feature>
<keyword evidence="23" id="KW-1185">Reference proteome</keyword>
<dbReference type="STRING" id="927083.DB32_001161"/>
<comment type="pathway">
    <text evidence="2">Energy metabolism; oxidative phosphorylation.</text>
</comment>
<comment type="subcellular location">
    <subcellularLocation>
        <location evidence="1">Cell membrane</location>
        <topology evidence="1">Multi-pass membrane protein</topology>
    </subcellularLocation>
</comment>
<dbReference type="PROSITE" id="PS00077">
    <property type="entry name" value="COX1_CUB"/>
    <property type="match status" value="1"/>
</dbReference>
<evidence type="ECO:0000256" key="14">
    <source>
        <dbReference type="ARBA" id="ARBA00023004"/>
    </source>
</evidence>
<evidence type="ECO:0000313" key="23">
    <source>
        <dbReference type="Proteomes" id="UP000034883"/>
    </source>
</evidence>
<keyword evidence="14" id="KW-0408">Iron</keyword>
<dbReference type="Pfam" id="PF00115">
    <property type="entry name" value="COX1"/>
    <property type="match status" value="1"/>
</dbReference>
<evidence type="ECO:0000259" key="21">
    <source>
        <dbReference type="PROSITE" id="PS50855"/>
    </source>
</evidence>
<evidence type="ECO:0000256" key="11">
    <source>
        <dbReference type="ARBA" id="ARBA00022967"/>
    </source>
</evidence>
<evidence type="ECO:0000256" key="16">
    <source>
        <dbReference type="ARBA" id="ARBA00023136"/>
    </source>
</evidence>
<protein>
    <recommendedName>
        <fullName evidence="4">cytochrome-c oxidase</fullName>
        <ecNumber evidence="4">7.1.1.9</ecNumber>
    </recommendedName>
</protein>
<sequence>MTDPAPLPDAPPESLRRAQEERLLAVWKSPEGLRYFSDVNNSRVGVWYTAVAFLFFFFGGVLALLMRIQLAVSENDFLSAETYNQTFTVHGSVMMFLFAIPIFEAIAVTLMPQMLGARDLPFPRLAAFGFWCFVIGGLFLSGSIFFDAAPRGGWFMYPPLTSSYQPDIGADIWLLGFSFIEVAAIASAVELIVGALKCRPPGMRIHLIPLYVWYTLVAAVMIVFAFPPLITGSMLLELEREFDWPFFDASRGGDPLLWQHLFWLFGHPEVYIIFLPSIALVAMIVPTFARKPMVGYGWIVLAAIGIGFLSFGLWVHHMYTTGLPGISLGLFSAASAAVAIPTGVQFFCFVATLLVGRVARSVPLLWVIGSMAIFVFGGLTGVMLALAPFDFQAHDSFFVVGHFHYVLIGGAIFPIIAGLYYFYPIVRGKMLSDRLGTIAFWLAFVGFNVAFLPMHLSGMRGMPRRVFTYPAELGLDGLNMASTIGAFVLAAGLFVIAFDMLRPRRKEPYARRNPWDAGTLEWVQEMPGKSWGIRSIPEIDSRHPIWDQPNLIRDIDEGRFYLPDAEEGLRETLVTSVIDARPLQCQRLPGPSWLPLVAAVTLGGFFVLGTFAQWAAALVSLVLAACVIWRWLWVGTAWKPEKAEKDVGLGVRLPISVSGSQSVGWWGLLVTMLADFTAFVSIVFGYFFFWTIHEDFPPPSSEGPGVAWPALGAALVLGAWALVVLCRRLLRRTSARTFHLALLGAIALAVASVPALLAGPYLSGLDPTRHAYDATVWLLLAWTALHVVLGVLMQVHCLARRIVGHMTPEHDIDLHNVVLYWHFTVLTAVITALVVAGFPSVA</sequence>
<dbReference type="EMBL" id="CP011125">
    <property type="protein sequence ID" value="AKF04012.1"/>
    <property type="molecule type" value="Genomic_DNA"/>
</dbReference>
<evidence type="ECO:0000256" key="15">
    <source>
        <dbReference type="ARBA" id="ARBA00023008"/>
    </source>
</evidence>
<dbReference type="OrthoDB" id="9803294at2"/>
<dbReference type="InterPro" id="IPR023616">
    <property type="entry name" value="Cyt_c_oxase-like_su1_dom"/>
</dbReference>
<organism evidence="22 23">
    <name type="scientific">Sandaracinus amylolyticus</name>
    <dbReference type="NCBI Taxonomy" id="927083"/>
    <lineage>
        <taxon>Bacteria</taxon>
        <taxon>Pseudomonadati</taxon>
        <taxon>Myxococcota</taxon>
        <taxon>Polyangia</taxon>
        <taxon>Polyangiales</taxon>
        <taxon>Sandaracinaceae</taxon>
        <taxon>Sandaracinus</taxon>
    </lineage>
</organism>
<keyword evidence="15" id="KW-0186">Copper</keyword>
<keyword evidence="10" id="KW-0479">Metal-binding</keyword>
<dbReference type="PANTHER" id="PTHR10422">
    <property type="entry name" value="CYTOCHROME C OXIDASE SUBUNIT 1"/>
    <property type="match status" value="1"/>
</dbReference>
<feature type="transmembrane region" description="Helical" evidence="19">
    <location>
        <begin position="738"/>
        <end position="762"/>
    </location>
</feature>
<evidence type="ECO:0000256" key="18">
    <source>
        <dbReference type="RuleBase" id="RU000370"/>
    </source>
</evidence>
<dbReference type="InterPro" id="IPR013833">
    <property type="entry name" value="Cyt_c_oxidase_su3_a-hlx"/>
</dbReference>
<feature type="transmembrane region" description="Helical" evidence="19">
    <location>
        <begin position="172"/>
        <end position="196"/>
    </location>
</feature>
<evidence type="ECO:0000256" key="9">
    <source>
        <dbReference type="ARBA" id="ARBA00022692"/>
    </source>
</evidence>
<evidence type="ECO:0000256" key="17">
    <source>
        <dbReference type="ARBA" id="ARBA00047816"/>
    </source>
</evidence>
<dbReference type="PANTHER" id="PTHR10422:SF35">
    <property type="entry name" value="CYTOCHROME BO(3) UBIQUINOL OXIDASE SUBUNIT 1"/>
    <property type="match status" value="1"/>
</dbReference>
<keyword evidence="16 19" id="KW-0472">Membrane</keyword>
<feature type="transmembrane region" description="Helical" evidence="19">
    <location>
        <begin position="122"/>
        <end position="146"/>
    </location>
</feature>
<evidence type="ECO:0000256" key="12">
    <source>
        <dbReference type="ARBA" id="ARBA00022982"/>
    </source>
</evidence>
<feature type="transmembrane region" description="Helical" evidence="19">
    <location>
        <begin position="296"/>
        <end position="316"/>
    </location>
</feature>
<dbReference type="GO" id="GO:0015990">
    <property type="term" value="P:electron transport coupled proton transport"/>
    <property type="evidence" value="ECO:0007669"/>
    <property type="project" value="InterPro"/>
</dbReference>
<feature type="domain" description="Heme-copper oxidase subunit III family profile" evidence="20">
    <location>
        <begin position="582"/>
        <end position="840"/>
    </location>
</feature>
<dbReference type="SUPFAM" id="SSF81452">
    <property type="entry name" value="Cytochrome c oxidase subunit III-like"/>
    <property type="match status" value="1"/>
</dbReference>
<keyword evidence="11" id="KW-1278">Translocase</keyword>
<dbReference type="PROSITE" id="PS50855">
    <property type="entry name" value="COX1"/>
    <property type="match status" value="1"/>
</dbReference>
<dbReference type="InterPro" id="IPR000298">
    <property type="entry name" value="Cyt_c_oxidase-like_su3"/>
</dbReference>
<feature type="transmembrane region" description="Helical" evidence="19">
    <location>
        <begin position="88"/>
        <end position="110"/>
    </location>
</feature>
<dbReference type="GO" id="GO:0022904">
    <property type="term" value="P:respiratory electron transport chain"/>
    <property type="evidence" value="ECO:0007669"/>
    <property type="project" value="InterPro"/>
</dbReference>
<evidence type="ECO:0000256" key="1">
    <source>
        <dbReference type="ARBA" id="ARBA00004651"/>
    </source>
</evidence>
<feature type="transmembrane region" description="Helical" evidence="19">
    <location>
        <begin position="774"/>
        <end position="796"/>
    </location>
</feature>
<dbReference type="AlphaFoldDB" id="A0A0F6W017"/>
<feature type="transmembrane region" description="Helical" evidence="19">
    <location>
        <begin position="364"/>
        <end position="387"/>
    </location>
</feature>
<keyword evidence="13 19" id="KW-1133">Transmembrane helix</keyword>
<evidence type="ECO:0000256" key="13">
    <source>
        <dbReference type="ARBA" id="ARBA00022989"/>
    </source>
</evidence>
<evidence type="ECO:0000256" key="3">
    <source>
        <dbReference type="ARBA" id="ARBA00009578"/>
    </source>
</evidence>
<feature type="transmembrane region" description="Helical" evidence="19">
    <location>
        <begin position="435"/>
        <end position="457"/>
    </location>
</feature>
<feature type="transmembrane region" description="Helical" evidence="19">
    <location>
        <begin position="208"/>
        <end position="230"/>
    </location>
</feature>
<keyword evidence="6" id="KW-1003">Cell membrane</keyword>
<keyword evidence="9 18" id="KW-0812">Transmembrane</keyword>
<dbReference type="GO" id="GO:0046872">
    <property type="term" value="F:metal ion binding"/>
    <property type="evidence" value="ECO:0007669"/>
    <property type="project" value="UniProtKB-KW"/>
</dbReference>
<dbReference type="PRINTS" id="PR01165">
    <property type="entry name" value="CYCOXIDASEI"/>
</dbReference>
<evidence type="ECO:0000256" key="7">
    <source>
        <dbReference type="ARBA" id="ARBA00022617"/>
    </source>
</evidence>
<dbReference type="InterPro" id="IPR036927">
    <property type="entry name" value="Cyt_c_oxase-like_su1_sf"/>
</dbReference>
<dbReference type="KEGG" id="samy:DB32_001161"/>
<keyword evidence="5 18" id="KW-0813">Transport</keyword>
<gene>
    <name evidence="22" type="ORF">DB32_001161</name>
</gene>
<dbReference type="Gene3D" id="1.20.120.80">
    <property type="entry name" value="Cytochrome c oxidase, subunit III, four-helix bundle"/>
    <property type="match status" value="1"/>
</dbReference>
<feature type="transmembrane region" description="Helical" evidence="19">
    <location>
        <begin position="477"/>
        <end position="501"/>
    </location>
</feature>
<comment type="catalytic activity">
    <reaction evidence="17">
        <text>4 Fe(II)-[cytochrome c] + O2 + 8 H(+)(in) = 4 Fe(III)-[cytochrome c] + 2 H2O + 4 H(+)(out)</text>
        <dbReference type="Rhea" id="RHEA:11436"/>
        <dbReference type="Rhea" id="RHEA-COMP:10350"/>
        <dbReference type="Rhea" id="RHEA-COMP:14399"/>
        <dbReference type="ChEBI" id="CHEBI:15377"/>
        <dbReference type="ChEBI" id="CHEBI:15378"/>
        <dbReference type="ChEBI" id="CHEBI:15379"/>
        <dbReference type="ChEBI" id="CHEBI:29033"/>
        <dbReference type="ChEBI" id="CHEBI:29034"/>
        <dbReference type="EC" id="7.1.1.9"/>
    </reaction>
</comment>
<dbReference type="UniPathway" id="UPA00705"/>
<keyword evidence="12 18" id="KW-0249">Electron transport</keyword>
<comment type="similarity">
    <text evidence="3 18">Belongs to the heme-copper respiratory oxidase family.</text>
</comment>
<dbReference type="GO" id="GO:0020037">
    <property type="term" value="F:heme binding"/>
    <property type="evidence" value="ECO:0007669"/>
    <property type="project" value="InterPro"/>
</dbReference>
<dbReference type="NCBIfam" id="TIGR02891">
    <property type="entry name" value="CtaD_CoxA"/>
    <property type="match status" value="1"/>
</dbReference>
<evidence type="ECO:0000256" key="5">
    <source>
        <dbReference type="ARBA" id="ARBA00022448"/>
    </source>
</evidence>
<dbReference type="FunFam" id="1.20.210.10:FF:000006">
    <property type="entry name" value="Cytochrome c oxidase subunit 1"/>
    <property type="match status" value="1"/>
</dbReference>
<dbReference type="GO" id="GO:0006119">
    <property type="term" value="P:oxidative phosphorylation"/>
    <property type="evidence" value="ECO:0007669"/>
    <property type="project" value="UniProtKB-UniPathway"/>
</dbReference>
<dbReference type="InterPro" id="IPR014241">
    <property type="entry name" value="Cyt_c_oxidase_su1_bac"/>
</dbReference>
<dbReference type="InterPro" id="IPR035973">
    <property type="entry name" value="Cyt_c_oxidase_su3-like_sf"/>
</dbReference>
<dbReference type="Proteomes" id="UP000034883">
    <property type="component" value="Chromosome"/>
</dbReference>
<dbReference type="SUPFAM" id="SSF81442">
    <property type="entry name" value="Cytochrome c oxidase subunit I-like"/>
    <property type="match status" value="1"/>
</dbReference>
<evidence type="ECO:0000256" key="4">
    <source>
        <dbReference type="ARBA" id="ARBA00012949"/>
    </source>
</evidence>
<keyword evidence="7 18" id="KW-0349">Heme</keyword>
<feature type="transmembrane region" description="Helical" evidence="19">
    <location>
        <begin position="270"/>
        <end position="289"/>
    </location>
</feature>
<feature type="transmembrane region" description="Helical" evidence="19">
    <location>
        <begin position="44"/>
        <end position="68"/>
    </location>
</feature>
<dbReference type="RefSeq" id="WP_053231410.1">
    <property type="nucleotide sequence ID" value="NZ_CP011125.1"/>
</dbReference>
<evidence type="ECO:0000256" key="19">
    <source>
        <dbReference type="SAM" id="Phobius"/>
    </source>
</evidence>
<dbReference type="EC" id="7.1.1.9" evidence="4"/>
<evidence type="ECO:0000256" key="8">
    <source>
        <dbReference type="ARBA" id="ARBA00022660"/>
    </source>
</evidence>